<feature type="transmembrane region" description="Helical" evidence="5">
    <location>
        <begin position="115"/>
        <end position="137"/>
    </location>
</feature>
<evidence type="ECO:0000313" key="7">
    <source>
        <dbReference type="EMBL" id="UXN71062.1"/>
    </source>
</evidence>
<feature type="transmembrane region" description="Helical" evidence="5">
    <location>
        <begin position="197"/>
        <end position="216"/>
    </location>
</feature>
<keyword evidence="8" id="KW-1185">Reference proteome</keyword>
<name>A0ABY6CFP5_9HYPH</name>
<dbReference type="InterPro" id="IPR007016">
    <property type="entry name" value="O-antigen_ligase-rel_domated"/>
</dbReference>
<evidence type="ECO:0000256" key="3">
    <source>
        <dbReference type="ARBA" id="ARBA00022989"/>
    </source>
</evidence>
<keyword evidence="4 5" id="KW-0472">Membrane</keyword>
<dbReference type="Pfam" id="PF04932">
    <property type="entry name" value="Wzy_C"/>
    <property type="match status" value="1"/>
</dbReference>
<comment type="subcellular location">
    <subcellularLocation>
        <location evidence="1">Membrane</location>
        <topology evidence="1">Multi-pass membrane protein</topology>
    </subcellularLocation>
</comment>
<evidence type="ECO:0000313" key="8">
    <source>
        <dbReference type="Proteomes" id="UP001061862"/>
    </source>
</evidence>
<feature type="transmembrane region" description="Helical" evidence="5">
    <location>
        <begin position="355"/>
        <end position="377"/>
    </location>
</feature>
<evidence type="ECO:0000256" key="1">
    <source>
        <dbReference type="ARBA" id="ARBA00004141"/>
    </source>
</evidence>
<evidence type="ECO:0000256" key="5">
    <source>
        <dbReference type="SAM" id="Phobius"/>
    </source>
</evidence>
<dbReference type="InterPro" id="IPR051533">
    <property type="entry name" value="WaaL-like"/>
</dbReference>
<keyword evidence="3 5" id="KW-1133">Transmembrane helix</keyword>
<protein>
    <submittedName>
        <fullName evidence="7">O-antigen ligase family protein</fullName>
    </submittedName>
</protein>
<proteinExistence type="predicted"/>
<evidence type="ECO:0000259" key="6">
    <source>
        <dbReference type="Pfam" id="PF04932"/>
    </source>
</evidence>
<accession>A0ABY6CFP5</accession>
<dbReference type="PANTHER" id="PTHR37422">
    <property type="entry name" value="TEICHURONIC ACID BIOSYNTHESIS PROTEIN TUAE"/>
    <property type="match status" value="1"/>
</dbReference>
<keyword evidence="7" id="KW-0436">Ligase</keyword>
<dbReference type="PANTHER" id="PTHR37422:SF13">
    <property type="entry name" value="LIPOPOLYSACCHARIDE BIOSYNTHESIS PROTEIN PA4999-RELATED"/>
    <property type="match status" value="1"/>
</dbReference>
<sequence>MNLPRLTVAFLAWAMLLAGLTLPTFAPEISNTAILVLMSIALLHLIWVPERRQLLRQPAGWMPLLAGLFLFIAFSLTAKSPLHVAAFLALVHLYMVVPMAGLLTRLGDALTLDRIGLFALAGTAGGAIAAAIDVFVLGSARAGLVNNPIHLAALGLALGFVSLIGIWGTGRLRTIFLLGPVLGIVTVYLTGSRGPTVAAAQMLLVAAAAICFSWLPARTARRVVGSSIAILACIVIFFLVTGVADELTPTGQILSLLRTGVTSDTSTAERLIMYQSAFDAFLASPLTGYGLLDYPAAAAAHAPPGVAFPVYAHLHNDIADFAVAGGLFGLLAYGLFLFAPLMGALRARGPLRIPLLYLGGVTTIGYFSMGMTNAVIGLRWQDIVLASVLALIVTLSTRSQGPQA</sequence>
<feature type="transmembrane region" description="Helical" evidence="5">
    <location>
        <begin position="149"/>
        <end position="167"/>
    </location>
</feature>
<feature type="domain" description="O-antigen ligase-related" evidence="6">
    <location>
        <begin position="181"/>
        <end position="333"/>
    </location>
</feature>
<feature type="transmembrane region" description="Helical" evidence="5">
    <location>
        <begin position="60"/>
        <end position="78"/>
    </location>
</feature>
<evidence type="ECO:0000256" key="4">
    <source>
        <dbReference type="ARBA" id="ARBA00023136"/>
    </source>
</evidence>
<dbReference type="GO" id="GO:0016874">
    <property type="term" value="F:ligase activity"/>
    <property type="evidence" value="ECO:0007669"/>
    <property type="project" value="UniProtKB-KW"/>
</dbReference>
<evidence type="ECO:0000256" key="2">
    <source>
        <dbReference type="ARBA" id="ARBA00022692"/>
    </source>
</evidence>
<gene>
    <name evidence="7" type="ORF">N8A98_07715</name>
</gene>
<feature type="transmembrane region" description="Helical" evidence="5">
    <location>
        <begin position="321"/>
        <end position="343"/>
    </location>
</feature>
<feature type="transmembrane region" description="Helical" evidence="5">
    <location>
        <begin position="84"/>
        <end position="103"/>
    </location>
</feature>
<dbReference type="RefSeq" id="WP_262170422.1">
    <property type="nucleotide sequence ID" value="NZ_CP104965.1"/>
</dbReference>
<dbReference type="EMBL" id="CP104965">
    <property type="protein sequence ID" value="UXN71062.1"/>
    <property type="molecule type" value="Genomic_DNA"/>
</dbReference>
<feature type="transmembrane region" description="Helical" evidence="5">
    <location>
        <begin position="174"/>
        <end position="191"/>
    </location>
</feature>
<reference evidence="7 8" key="1">
    <citation type="submission" date="2022-09" db="EMBL/GenBank/DDBJ databases">
        <title>Interaction between co-microsymbionts with complementary sets of symbiotic genes in legume-rhizobium systems.</title>
        <authorList>
            <person name="Safronova V."/>
            <person name="Sazanova A."/>
            <person name="Afonin A."/>
            <person name="Chirak E."/>
        </authorList>
    </citation>
    <scope>NUCLEOTIDE SEQUENCE [LARGE SCALE GENOMIC DNA]</scope>
    <source>
        <strain evidence="7 8">A18/4-1</strain>
    </source>
</reference>
<organism evidence="7 8">
    <name type="scientific">Devosia neptuniae</name>
    <dbReference type="NCBI Taxonomy" id="191302"/>
    <lineage>
        <taxon>Bacteria</taxon>
        <taxon>Pseudomonadati</taxon>
        <taxon>Pseudomonadota</taxon>
        <taxon>Alphaproteobacteria</taxon>
        <taxon>Hyphomicrobiales</taxon>
        <taxon>Devosiaceae</taxon>
        <taxon>Devosia</taxon>
    </lineage>
</organism>
<dbReference type="Proteomes" id="UP001061862">
    <property type="component" value="Chromosome"/>
</dbReference>
<keyword evidence="2 5" id="KW-0812">Transmembrane</keyword>
<feature type="transmembrane region" description="Helical" evidence="5">
    <location>
        <begin position="31"/>
        <end position="48"/>
    </location>
</feature>
<feature type="transmembrane region" description="Helical" evidence="5">
    <location>
        <begin position="223"/>
        <end position="244"/>
    </location>
</feature>